<dbReference type="AlphaFoldDB" id="A0AA88DDB5"/>
<name>A0AA88DDB5_FICCA</name>
<proteinExistence type="predicted"/>
<dbReference type="EMBL" id="BTGU01000048">
    <property type="protein sequence ID" value="GMN53905.1"/>
    <property type="molecule type" value="Genomic_DNA"/>
</dbReference>
<keyword evidence="3" id="KW-1185">Reference proteome</keyword>
<feature type="region of interest" description="Disordered" evidence="1">
    <location>
        <begin position="55"/>
        <end position="74"/>
    </location>
</feature>
<evidence type="ECO:0000313" key="3">
    <source>
        <dbReference type="Proteomes" id="UP001187192"/>
    </source>
</evidence>
<dbReference type="Proteomes" id="UP001187192">
    <property type="component" value="Unassembled WGS sequence"/>
</dbReference>
<evidence type="ECO:0000256" key="1">
    <source>
        <dbReference type="SAM" id="MobiDB-lite"/>
    </source>
</evidence>
<gene>
    <name evidence="2" type="ORF">TIFTF001_023038</name>
</gene>
<accession>A0AA88DDB5</accession>
<organism evidence="2 3">
    <name type="scientific">Ficus carica</name>
    <name type="common">Common fig</name>
    <dbReference type="NCBI Taxonomy" id="3494"/>
    <lineage>
        <taxon>Eukaryota</taxon>
        <taxon>Viridiplantae</taxon>
        <taxon>Streptophyta</taxon>
        <taxon>Embryophyta</taxon>
        <taxon>Tracheophyta</taxon>
        <taxon>Spermatophyta</taxon>
        <taxon>Magnoliopsida</taxon>
        <taxon>eudicotyledons</taxon>
        <taxon>Gunneridae</taxon>
        <taxon>Pentapetalae</taxon>
        <taxon>rosids</taxon>
        <taxon>fabids</taxon>
        <taxon>Rosales</taxon>
        <taxon>Moraceae</taxon>
        <taxon>Ficeae</taxon>
        <taxon>Ficus</taxon>
    </lineage>
</organism>
<sequence>MTDRSASVVASTPAVTLSPATLRRTSDRAITVAAADGDESLDGAAELRSNLAQPTTMSSRYLRPSSCLPSPTDLHRRDSAKIADLEIVKSPPQSCCSDVFRSPFPAT</sequence>
<evidence type="ECO:0000313" key="2">
    <source>
        <dbReference type="EMBL" id="GMN53905.1"/>
    </source>
</evidence>
<protein>
    <submittedName>
        <fullName evidence="2">Uncharacterized protein</fullName>
    </submittedName>
</protein>
<dbReference type="Gramene" id="FCD_00023094-RA">
    <property type="protein sequence ID" value="FCD_00023094-RA:cds"/>
    <property type="gene ID" value="FCD_00023094"/>
</dbReference>
<reference evidence="2" key="1">
    <citation type="submission" date="2023-07" db="EMBL/GenBank/DDBJ databases">
        <title>draft genome sequence of fig (Ficus carica).</title>
        <authorList>
            <person name="Takahashi T."/>
            <person name="Nishimura K."/>
        </authorList>
    </citation>
    <scope>NUCLEOTIDE SEQUENCE</scope>
</reference>
<comment type="caution">
    <text evidence="2">The sequence shown here is derived from an EMBL/GenBank/DDBJ whole genome shotgun (WGS) entry which is preliminary data.</text>
</comment>